<dbReference type="PANTHER" id="PTHR10846:SF8">
    <property type="entry name" value="INNER MEMBRANE PROTEIN YRBG"/>
    <property type="match status" value="1"/>
</dbReference>
<dbReference type="InterPro" id="IPR004837">
    <property type="entry name" value="NaCa_Exmemb"/>
</dbReference>
<reference evidence="7 8" key="1">
    <citation type="submission" date="2019-02" db="EMBL/GenBank/DDBJ databases">
        <title>Sequencing the genomes of 1000 actinobacteria strains.</title>
        <authorList>
            <person name="Klenk H.-P."/>
        </authorList>
    </citation>
    <scope>NUCLEOTIDE SEQUENCE [LARGE SCALE GENOMIC DNA]</scope>
    <source>
        <strain evidence="7 8">DSM 16932</strain>
    </source>
</reference>
<feature type="transmembrane region" description="Helical" evidence="5">
    <location>
        <begin position="6"/>
        <end position="24"/>
    </location>
</feature>
<feature type="transmembrane region" description="Helical" evidence="5">
    <location>
        <begin position="303"/>
        <end position="321"/>
    </location>
</feature>
<dbReference type="AlphaFoldDB" id="A0A4Q7M1H4"/>
<feature type="transmembrane region" description="Helical" evidence="5">
    <location>
        <begin position="242"/>
        <end position="264"/>
    </location>
</feature>
<dbReference type="NCBIfam" id="TIGR00367">
    <property type="entry name" value="calcium/sodium antiporter"/>
    <property type="match status" value="1"/>
</dbReference>
<feature type="transmembrane region" description="Helical" evidence="5">
    <location>
        <begin position="124"/>
        <end position="143"/>
    </location>
</feature>
<feature type="transmembrane region" description="Helical" evidence="5">
    <location>
        <begin position="212"/>
        <end position="235"/>
    </location>
</feature>
<feature type="domain" description="Sodium/calcium exchanger membrane region" evidence="6">
    <location>
        <begin position="3"/>
        <end position="142"/>
    </location>
</feature>
<dbReference type="PANTHER" id="PTHR10846">
    <property type="entry name" value="SODIUM/POTASSIUM/CALCIUM EXCHANGER"/>
    <property type="match status" value="1"/>
</dbReference>
<evidence type="ECO:0000256" key="4">
    <source>
        <dbReference type="ARBA" id="ARBA00023136"/>
    </source>
</evidence>
<name>A0A4Q7M1H4_9MICO</name>
<dbReference type="GO" id="GO:0006874">
    <property type="term" value="P:intracellular calcium ion homeostasis"/>
    <property type="evidence" value="ECO:0007669"/>
    <property type="project" value="TreeGrafter"/>
</dbReference>
<feature type="transmembrane region" description="Helical" evidence="5">
    <location>
        <begin position="36"/>
        <end position="56"/>
    </location>
</feature>
<keyword evidence="3 5" id="KW-1133">Transmembrane helix</keyword>
<dbReference type="GO" id="GO:0005886">
    <property type="term" value="C:plasma membrane"/>
    <property type="evidence" value="ECO:0007669"/>
    <property type="project" value="TreeGrafter"/>
</dbReference>
<evidence type="ECO:0000256" key="5">
    <source>
        <dbReference type="SAM" id="Phobius"/>
    </source>
</evidence>
<dbReference type="GO" id="GO:0005262">
    <property type="term" value="F:calcium channel activity"/>
    <property type="evidence" value="ECO:0007669"/>
    <property type="project" value="TreeGrafter"/>
</dbReference>
<dbReference type="Gene3D" id="1.20.1420.30">
    <property type="entry name" value="NCX, central ion-binding region"/>
    <property type="match status" value="2"/>
</dbReference>
<keyword evidence="8" id="KW-1185">Reference proteome</keyword>
<dbReference type="Pfam" id="PF01699">
    <property type="entry name" value="Na_Ca_ex"/>
    <property type="match status" value="2"/>
</dbReference>
<dbReference type="OrthoDB" id="9794225at2"/>
<keyword evidence="4 5" id="KW-0472">Membrane</keyword>
<evidence type="ECO:0000313" key="8">
    <source>
        <dbReference type="Proteomes" id="UP000293852"/>
    </source>
</evidence>
<dbReference type="RefSeq" id="WP_130412328.1">
    <property type="nucleotide sequence ID" value="NZ_SGWX01000001.1"/>
</dbReference>
<keyword evidence="2 5" id="KW-0812">Transmembrane</keyword>
<evidence type="ECO:0000256" key="2">
    <source>
        <dbReference type="ARBA" id="ARBA00022692"/>
    </source>
</evidence>
<protein>
    <submittedName>
        <fullName evidence="7">Cation:H+ antiporter</fullName>
    </submittedName>
</protein>
<dbReference type="InterPro" id="IPR004481">
    <property type="entry name" value="K/Na/Ca-exchanger"/>
</dbReference>
<sequence length="324" mass="33312">MTVLTLLGGLVFLIGGAEFVVRYGTRLARRLGISPLIIGLTVVSIGTSAPELAVGIDAMSRGQGSLVLGNIAGTNMVNLLLILGLAAAIRPITLQRQTFRLDLPAMVGSAVLLLLLSLDGALSTWEGVLLLAIAIGYTTLLLVTARREASSGVAARVEAAHADEEALPSTMRSTAADLALLLAGIAVIVLGADWLVTAAVEIAEVFGVSETLIGLTVVAIGTSLPELATTITATVRGGRSIAVGNLIGSSTYNLTFILGGSLLFGPSVVDVDPQLVSVDLPLMAGAALLCVPVFLTGRRISRVEGVAFVLLYGAYLTYLIALRG</sequence>
<proteinExistence type="predicted"/>
<evidence type="ECO:0000259" key="6">
    <source>
        <dbReference type="Pfam" id="PF01699"/>
    </source>
</evidence>
<dbReference type="GO" id="GO:0008273">
    <property type="term" value="F:calcium, potassium:sodium antiporter activity"/>
    <property type="evidence" value="ECO:0007669"/>
    <property type="project" value="TreeGrafter"/>
</dbReference>
<dbReference type="Proteomes" id="UP000293852">
    <property type="component" value="Unassembled WGS sequence"/>
</dbReference>
<evidence type="ECO:0000313" key="7">
    <source>
        <dbReference type="EMBL" id="RZS60422.1"/>
    </source>
</evidence>
<comment type="subcellular location">
    <subcellularLocation>
        <location evidence="1">Membrane</location>
        <topology evidence="1">Multi-pass membrane protein</topology>
    </subcellularLocation>
</comment>
<feature type="transmembrane region" description="Helical" evidence="5">
    <location>
        <begin position="101"/>
        <end position="118"/>
    </location>
</feature>
<feature type="transmembrane region" description="Helical" evidence="5">
    <location>
        <begin position="276"/>
        <end position="296"/>
    </location>
</feature>
<evidence type="ECO:0000256" key="1">
    <source>
        <dbReference type="ARBA" id="ARBA00004141"/>
    </source>
</evidence>
<feature type="transmembrane region" description="Helical" evidence="5">
    <location>
        <begin position="178"/>
        <end position="200"/>
    </location>
</feature>
<comment type="caution">
    <text evidence="7">The sequence shown here is derived from an EMBL/GenBank/DDBJ whole genome shotgun (WGS) entry which is preliminary data.</text>
</comment>
<dbReference type="InterPro" id="IPR044880">
    <property type="entry name" value="NCX_ion-bd_dom_sf"/>
</dbReference>
<gene>
    <name evidence="7" type="ORF">EV386_0680</name>
</gene>
<dbReference type="EMBL" id="SGWX01000001">
    <property type="protein sequence ID" value="RZS60422.1"/>
    <property type="molecule type" value="Genomic_DNA"/>
</dbReference>
<feature type="domain" description="Sodium/calcium exchanger membrane region" evidence="6">
    <location>
        <begin position="178"/>
        <end position="320"/>
    </location>
</feature>
<feature type="transmembrane region" description="Helical" evidence="5">
    <location>
        <begin position="68"/>
        <end position="89"/>
    </location>
</feature>
<accession>A0A4Q7M1H4</accession>
<evidence type="ECO:0000256" key="3">
    <source>
        <dbReference type="ARBA" id="ARBA00022989"/>
    </source>
</evidence>
<organism evidence="7 8">
    <name type="scientific">Xylanimonas ulmi</name>
    <dbReference type="NCBI Taxonomy" id="228973"/>
    <lineage>
        <taxon>Bacteria</taxon>
        <taxon>Bacillati</taxon>
        <taxon>Actinomycetota</taxon>
        <taxon>Actinomycetes</taxon>
        <taxon>Micrococcales</taxon>
        <taxon>Promicromonosporaceae</taxon>
        <taxon>Xylanimonas</taxon>
    </lineage>
</organism>